<protein>
    <submittedName>
        <fullName evidence="2">Uncharacterized protein</fullName>
    </submittedName>
</protein>
<dbReference type="Proteomes" id="UP000789595">
    <property type="component" value="Unassembled WGS sequence"/>
</dbReference>
<gene>
    <name evidence="2" type="ORF">PCAL00307_LOCUS21948</name>
    <name evidence="3" type="ORF">PECAL_2P03950</name>
</gene>
<dbReference type="EMBL" id="CAKKNE010000002">
    <property type="protein sequence ID" value="CAH0367378.1"/>
    <property type="molecule type" value="Genomic_DNA"/>
</dbReference>
<feature type="transmembrane region" description="Helical" evidence="1">
    <location>
        <begin position="181"/>
        <end position="200"/>
    </location>
</feature>
<dbReference type="AlphaFoldDB" id="A0A7S4EDH3"/>
<keyword evidence="4" id="KW-1185">Reference proteome</keyword>
<sequence>MASMNAAVLLPGVLTAASLAAPCFLGLLKLLNEAYAGGAPLPAVLKALGAASLFAGHCSLSFKKPALARGDKCYLAGVTCLFALFAGGCIGVKVPITVAALAGLSLGVTFADLAAGCTRQTRLVLRIAIATGCCGCATLVVVGATGRGALAQVASVCFLVANSLVLVAMHAAPIQSRQGQALKVIGSACLFSGNAIGLGWHEAPPAGMIGGSMAEALHGLGGLSQVVLVGGGLLVAYAAAVVAAAEPKAKRG</sequence>
<name>A0A7S4EDH3_9STRA</name>
<feature type="transmembrane region" description="Helical" evidence="1">
    <location>
        <begin position="123"/>
        <end position="143"/>
    </location>
</feature>
<organism evidence="2">
    <name type="scientific">Pelagomonas calceolata</name>
    <dbReference type="NCBI Taxonomy" id="35677"/>
    <lineage>
        <taxon>Eukaryota</taxon>
        <taxon>Sar</taxon>
        <taxon>Stramenopiles</taxon>
        <taxon>Ochrophyta</taxon>
        <taxon>Pelagophyceae</taxon>
        <taxon>Pelagomonadales</taxon>
        <taxon>Pelagomonadaceae</taxon>
        <taxon>Pelagomonas</taxon>
    </lineage>
</organism>
<keyword evidence="1" id="KW-0812">Transmembrane</keyword>
<reference evidence="2" key="1">
    <citation type="submission" date="2021-01" db="EMBL/GenBank/DDBJ databases">
        <authorList>
            <person name="Corre E."/>
            <person name="Pelletier E."/>
            <person name="Niang G."/>
            <person name="Scheremetjew M."/>
            <person name="Finn R."/>
            <person name="Kale V."/>
            <person name="Holt S."/>
            <person name="Cochrane G."/>
            <person name="Meng A."/>
            <person name="Brown T."/>
            <person name="Cohen L."/>
        </authorList>
    </citation>
    <scope>NUCLEOTIDE SEQUENCE</scope>
    <source>
        <strain evidence="2">CCMP1756</strain>
    </source>
</reference>
<feature type="transmembrane region" description="Helical" evidence="1">
    <location>
        <begin position="220"/>
        <end position="245"/>
    </location>
</feature>
<keyword evidence="1" id="KW-0472">Membrane</keyword>
<feature type="transmembrane region" description="Helical" evidence="1">
    <location>
        <begin position="98"/>
        <end position="116"/>
    </location>
</feature>
<evidence type="ECO:0000313" key="3">
    <source>
        <dbReference type="EMBL" id="CAH0367378.1"/>
    </source>
</evidence>
<accession>A0A7S4EDH3</accession>
<feature type="transmembrane region" description="Helical" evidence="1">
    <location>
        <begin position="44"/>
        <end position="62"/>
    </location>
</feature>
<evidence type="ECO:0000313" key="2">
    <source>
        <dbReference type="EMBL" id="CAE0706497.1"/>
    </source>
</evidence>
<feature type="transmembrane region" description="Helical" evidence="1">
    <location>
        <begin position="149"/>
        <end position="169"/>
    </location>
</feature>
<keyword evidence="1" id="KW-1133">Transmembrane helix</keyword>
<reference evidence="3" key="2">
    <citation type="submission" date="2021-11" db="EMBL/GenBank/DDBJ databases">
        <authorList>
            <consortium name="Genoscope - CEA"/>
            <person name="William W."/>
        </authorList>
    </citation>
    <scope>NUCLEOTIDE SEQUENCE</scope>
</reference>
<feature type="transmembrane region" description="Helical" evidence="1">
    <location>
        <begin position="74"/>
        <end position="92"/>
    </location>
</feature>
<evidence type="ECO:0000313" key="4">
    <source>
        <dbReference type="Proteomes" id="UP000789595"/>
    </source>
</evidence>
<proteinExistence type="predicted"/>
<dbReference type="EMBL" id="HBIW01025469">
    <property type="protein sequence ID" value="CAE0706497.1"/>
    <property type="molecule type" value="Transcribed_RNA"/>
</dbReference>
<evidence type="ECO:0000256" key="1">
    <source>
        <dbReference type="SAM" id="Phobius"/>
    </source>
</evidence>